<protein>
    <submittedName>
        <fullName evidence="2">Uncharacterized protein</fullName>
    </submittedName>
</protein>
<accession>A0AAV5T906</accession>
<keyword evidence="3" id="KW-1185">Reference proteome</keyword>
<evidence type="ECO:0000313" key="3">
    <source>
        <dbReference type="Proteomes" id="UP001432027"/>
    </source>
</evidence>
<feature type="region of interest" description="Disordered" evidence="1">
    <location>
        <begin position="104"/>
        <end position="128"/>
    </location>
</feature>
<dbReference type="AlphaFoldDB" id="A0AAV5T906"/>
<organism evidence="2 3">
    <name type="scientific">Pristionchus entomophagus</name>
    <dbReference type="NCBI Taxonomy" id="358040"/>
    <lineage>
        <taxon>Eukaryota</taxon>
        <taxon>Metazoa</taxon>
        <taxon>Ecdysozoa</taxon>
        <taxon>Nematoda</taxon>
        <taxon>Chromadorea</taxon>
        <taxon>Rhabditida</taxon>
        <taxon>Rhabditina</taxon>
        <taxon>Diplogasteromorpha</taxon>
        <taxon>Diplogasteroidea</taxon>
        <taxon>Neodiplogasteridae</taxon>
        <taxon>Pristionchus</taxon>
    </lineage>
</organism>
<feature type="compositionally biased region" description="Polar residues" evidence="1">
    <location>
        <begin position="25"/>
        <end position="46"/>
    </location>
</feature>
<proteinExistence type="predicted"/>
<dbReference type="Proteomes" id="UP001432027">
    <property type="component" value="Unassembled WGS sequence"/>
</dbReference>
<sequence>MDFDSSNFPGIREIWEPFRAIGRPQQPQRESSSPEMCSKPNYSSPKCNRKCSLPQRGRNRLPCRVARSRNLWSEHEFRSPRCLAYNSTFPSPESTVAVRIHPHRPLGHQRSNQVPRQWEEREEQELPI</sequence>
<feature type="non-terminal residue" evidence="2">
    <location>
        <position position="128"/>
    </location>
</feature>
<evidence type="ECO:0000313" key="2">
    <source>
        <dbReference type="EMBL" id="GMS90194.1"/>
    </source>
</evidence>
<comment type="caution">
    <text evidence="2">The sequence shown here is derived from an EMBL/GenBank/DDBJ whole genome shotgun (WGS) entry which is preliminary data.</text>
</comment>
<feature type="region of interest" description="Disordered" evidence="1">
    <location>
        <begin position="16"/>
        <end position="49"/>
    </location>
</feature>
<name>A0AAV5T906_9BILA</name>
<evidence type="ECO:0000256" key="1">
    <source>
        <dbReference type="SAM" id="MobiDB-lite"/>
    </source>
</evidence>
<dbReference type="EMBL" id="BTSX01000003">
    <property type="protein sequence ID" value="GMS90194.1"/>
    <property type="molecule type" value="Genomic_DNA"/>
</dbReference>
<reference evidence="2" key="1">
    <citation type="submission" date="2023-10" db="EMBL/GenBank/DDBJ databases">
        <title>Genome assembly of Pristionchus species.</title>
        <authorList>
            <person name="Yoshida K."/>
            <person name="Sommer R.J."/>
        </authorList>
    </citation>
    <scope>NUCLEOTIDE SEQUENCE</scope>
    <source>
        <strain evidence="2">RS0144</strain>
    </source>
</reference>
<gene>
    <name evidence="2" type="ORF">PENTCL1PPCAC_12369</name>
</gene>